<gene>
    <name evidence="18" type="ORF">EYH02_04870</name>
</gene>
<evidence type="ECO:0000256" key="5">
    <source>
        <dbReference type="ARBA" id="ARBA00017394"/>
    </source>
</evidence>
<reference evidence="18" key="1">
    <citation type="journal article" date="2020" name="ISME J.">
        <title>Gammaproteobacteria mediating utilization of methyl-, sulfur- and petroleum organic compounds in deep ocean hydrothermal plumes.</title>
        <authorList>
            <person name="Zhou Z."/>
            <person name="Liu Y."/>
            <person name="Pan J."/>
            <person name="Cron B.R."/>
            <person name="Toner B.M."/>
            <person name="Anantharaman K."/>
            <person name="Breier J.A."/>
            <person name="Dick G.J."/>
            <person name="Li M."/>
        </authorList>
    </citation>
    <scope>NUCLEOTIDE SEQUENCE</scope>
    <source>
        <strain evidence="18">SZUA-1435</strain>
    </source>
</reference>
<dbReference type="AlphaFoldDB" id="A0A832Z007"/>
<dbReference type="InterPro" id="IPR023465">
    <property type="entry name" value="Riboflavin_kinase_dom_sf"/>
</dbReference>
<dbReference type="GO" id="GO:0009398">
    <property type="term" value="P:FMN biosynthetic process"/>
    <property type="evidence" value="ECO:0007669"/>
    <property type="project" value="UniProtKB-UniPathway"/>
</dbReference>
<evidence type="ECO:0000256" key="11">
    <source>
        <dbReference type="ARBA" id="ARBA00022777"/>
    </source>
</evidence>
<evidence type="ECO:0000313" key="18">
    <source>
        <dbReference type="EMBL" id="HIP57381.1"/>
    </source>
</evidence>
<keyword evidence="7" id="KW-0288">FMN</keyword>
<evidence type="ECO:0000256" key="4">
    <source>
        <dbReference type="ARBA" id="ARBA00011987"/>
    </source>
</evidence>
<comment type="similarity">
    <text evidence="3">Belongs to the archaeal riboflavin kinase family.</text>
</comment>
<dbReference type="Pfam" id="PF01982">
    <property type="entry name" value="CTP-dep_RFKase"/>
    <property type="match status" value="1"/>
</dbReference>
<comment type="pathway">
    <text evidence="2">Cofactor biosynthesis; FMN biosynthesis; FMN from riboflavin (CTP route): step 1/1.</text>
</comment>
<evidence type="ECO:0000256" key="12">
    <source>
        <dbReference type="ARBA" id="ARBA00022842"/>
    </source>
</evidence>
<sequence>MKQGVVVKGRVFSGRGEGEFFVSLYAKNIAKAVGYTPYPGTLNIALEPEYIPMVRKALDRRLAIVVEPPVEGFHRIYLWRAAIQNMEVHVVKPEVTHYGDDVIEVIAPIPLRKALMLSDGDLVEVLLLFR</sequence>
<dbReference type="GO" id="GO:0046872">
    <property type="term" value="F:metal ion binding"/>
    <property type="evidence" value="ECO:0007669"/>
    <property type="project" value="UniProtKB-KW"/>
</dbReference>
<dbReference type="PANTHER" id="PTHR40706">
    <property type="entry name" value="RIBOFLAVIN KINASE"/>
    <property type="match status" value="1"/>
</dbReference>
<evidence type="ECO:0000256" key="9">
    <source>
        <dbReference type="ARBA" id="ARBA00022723"/>
    </source>
</evidence>
<dbReference type="InterPro" id="IPR039063">
    <property type="entry name" value="RibK_CTP-dep"/>
</dbReference>
<dbReference type="SUPFAM" id="SSF82114">
    <property type="entry name" value="Riboflavin kinase-like"/>
    <property type="match status" value="1"/>
</dbReference>
<protein>
    <recommendedName>
        <fullName evidence="5">Riboflavin kinase</fullName>
        <ecNumber evidence="4">2.7.1.161</ecNumber>
    </recommendedName>
    <alternativeName>
        <fullName evidence="14">CTP-dependent riboflavin kinase</fullName>
    </alternativeName>
    <alternativeName>
        <fullName evidence="15">CTP:riboflavin 5'-phosphotransferase</fullName>
    </alternativeName>
    <alternativeName>
        <fullName evidence="13">Flavokinase</fullName>
    </alternativeName>
</protein>
<feature type="domain" description="Riboflavin kinase" evidence="17">
    <location>
        <begin position="11"/>
        <end position="125"/>
    </location>
</feature>
<keyword evidence="11 18" id="KW-0418">Kinase</keyword>
<evidence type="ECO:0000256" key="2">
    <source>
        <dbReference type="ARBA" id="ARBA00005219"/>
    </source>
</evidence>
<dbReference type="InterPro" id="IPR023602">
    <property type="entry name" value="Riboflavin_kinase_CTP-dep"/>
</dbReference>
<dbReference type="GO" id="GO:0000166">
    <property type="term" value="F:nucleotide binding"/>
    <property type="evidence" value="ECO:0007669"/>
    <property type="project" value="UniProtKB-KW"/>
</dbReference>
<dbReference type="Proteomes" id="UP000605805">
    <property type="component" value="Unassembled WGS sequence"/>
</dbReference>
<evidence type="ECO:0000256" key="16">
    <source>
        <dbReference type="ARBA" id="ARBA00047857"/>
    </source>
</evidence>
<evidence type="ECO:0000256" key="3">
    <source>
        <dbReference type="ARBA" id="ARBA00006428"/>
    </source>
</evidence>
<dbReference type="Gene3D" id="2.40.30.30">
    <property type="entry name" value="Riboflavin kinase-like"/>
    <property type="match status" value="1"/>
</dbReference>
<evidence type="ECO:0000256" key="6">
    <source>
        <dbReference type="ARBA" id="ARBA00022630"/>
    </source>
</evidence>
<comment type="caution">
    <text evidence="18">The sequence shown here is derived from an EMBL/GenBank/DDBJ whole genome shotgun (WGS) entry which is preliminary data.</text>
</comment>
<proteinExistence type="inferred from homology"/>
<comment type="catalytic activity">
    <reaction evidence="16">
        <text>riboflavin + CTP = CDP + FMN + H(+)</text>
        <dbReference type="Rhea" id="RHEA:25021"/>
        <dbReference type="ChEBI" id="CHEBI:15378"/>
        <dbReference type="ChEBI" id="CHEBI:37563"/>
        <dbReference type="ChEBI" id="CHEBI:57986"/>
        <dbReference type="ChEBI" id="CHEBI:58069"/>
        <dbReference type="ChEBI" id="CHEBI:58210"/>
        <dbReference type="EC" id="2.7.1.161"/>
    </reaction>
</comment>
<evidence type="ECO:0000259" key="17">
    <source>
        <dbReference type="Pfam" id="PF01982"/>
    </source>
</evidence>
<dbReference type="EC" id="2.7.1.161" evidence="4"/>
<dbReference type="GO" id="GO:0008531">
    <property type="term" value="F:riboflavin kinase activity"/>
    <property type="evidence" value="ECO:0007669"/>
    <property type="project" value="InterPro"/>
</dbReference>
<comment type="cofactor">
    <cofactor evidence="1">
        <name>Mg(2+)</name>
        <dbReference type="ChEBI" id="CHEBI:18420"/>
    </cofactor>
</comment>
<dbReference type="PANTHER" id="PTHR40706:SF1">
    <property type="entry name" value="RIBOFLAVIN KINASE"/>
    <property type="match status" value="1"/>
</dbReference>
<keyword evidence="12" id="KW-0460">Magnesium</keyword>
<name>A0A832Z007_9CREN</name>
<keyword evidence="6" id="KW-0285">Flavoprotein</keyword>
<accession>A0A832Z007</accession>
<evidence type="ECO:0000256" key="14">
    <source>
        <dbReference type="ARBA" id="ARBA00030544"/>
    </source>
</evidence>
<keyword evidence="9" id="KW-0479">Metal-binding</keyword>
<evidence type="ECO:0000256" key="10">
    <source>
        <dbReference type="ARBA" id="ARBA00022741"/>
    </source>
</evidence>
<keyword evidence="8" id="KW-0808">Transferase</keyword>
<organism evidence="18 19">
    <name type="scientific">Ignisphaera aggregans</name>
    <dbReference type="NCBI Taxonomy" id="334771"/>
    <lineage>
        <taxon>Archaea</taxon>
        <taxon>Thermoproteota</taxon>
        <taxon>Thermoprotei</taxon>
        <taxon>Desulfurococcales</taxon>
        <taxon>Desulfurococcaceae</taxon>
        <taxon>Ignisphaera</taxon>
    </lineage>
</organism>
<evidence type="ECO:0000313" key="19">
    <source>
        <dbReference type="Proteomes" id="UP000605805"/>
    </source>
</evidence>
<evidence type="ECO:0000256" key="15">
    <source>
        <dbReference type="ARBA" id="ARBA00033116"/>
    </source>
</evidence>
<keyword evidence="10" id="KW-0547">Nucleotide-binding</keyword>
<dbReference type="UniPathway" id="UPA00276">
    <property type="reaction ID" value="UER00929"/>
</dbReference>
<evidence type="ECO:0000256" key="13">
    <source>
        <dbReference type="ARBA" id="ARBA00029789"/>
    </source>
</evidence>
<evidence type="ECO:0000256" key="7">
    <source>
        <dbReference type="ARBA" id="ARBA00022643"/>
    </source>
</evidence>
<dbReference type="GO" id="GO:0009231">
    <property type="term" value="P:riboflavin biosynthetic process"/>
    <property type="evidence" value="ECO:0007669"/>
    <property type="project" value="InterPro"/>
</dbReference>
<dbReference type="EMBL" id="DQTV01000091">
    <property type="protein sequence ID" value="HIP57381.1"/>
    <property type="molecule type" value="Genomic_DNA"/>
</dbReference>
<evidence type="ECO:0000256" key="8">
    <source>
        <dbReference type="ARBA" id="ARBA00022679"/>
    </source>
</evidence>
<evidence type="ECO:0000256" key="1">
    <source>
        <dbReference type="ARBA" id="ARBA00001946"/>
    </source>
</evidence>